<dbReference type="GO" id="GO:0046933">
    <property type="term" value="F:proton-transporting ATP synthase activity, rotational mechanism"/>
    <property type="evidence" value="ECO:0007669"/>
    <property type="project" value="InterPro"/>
</dbReference>
<keyword evidence="7" id="KW-0066">ATP synthesis</keyword>
<organism evidence="9">
    <name type="scientific">marine sediment metagenome</name>
    <dbReference type="NCBI Taxonomy" id="412755"/>
    <lineage>
        <taxon>unclassified sequences</taxon>
        <taxon>metagenomes</taxon>
        <taxon>ecological metagenomes</taxon>
    </lineage>
</organism>
<dbReference type="PANTHER" id="PTHR13822:SF10">
    <property type="entry name" value="ATP SYNTHASE EPSILON CHAIN, CHLOROPLASTIC"/>
    <property type="match status" value="1"/>
</dbReference>
<name>A0A0F9AQN1_9ZZZZ</name>
<dbReference type="GO" id="GO:0045259">
    <property type="term" value="C:proton-transporting ATP synthase complex"/>
    <property type="evidence" value="ECO:0007669"/>
    <property type="project" value="UniProtKB-KW"/>
</dbReference>
<dbReference type="HAMAP" id="MF_00530">
    <property type="entry name" value="ATP_synth_epsil_bac"/>
    <property type="match status" value="1"/>
</dbReference>
<evidence type="ECO:0000256" key="4">
    <source>
        <dbReference type="ARBA" id="ARBA00023065"/>
    </source>
</evidence>
<comment type="similarity">
    <text evidence="2">Belongs to the ATPase epsilon chain family.</text>
</comment>
<dbReference type="InterPro" id="IPR020546">
    <property type="entry name" value="ATP_synth_F1_dsu/esu_N"/>
</dbReference>
<reference evidence="9" key="1">
    <citation type="journal article" date="2015" name="Nature">
        <title>Complex archaea that bridge the gap between prokaryotes and eukaryotes.</title>
        <authorList>
            <person name="Spang A."/>
            <person name="Saw J.H."/>
            <person name="Jorgensen S.L."/>
            <person name="Zaremba-Niedzwiedzka K."/>
            <person name="Martijn J."/>
            <person name="Lind A.E."/>
            <person name="van Eijk R."/>
            <person name="Schleper C."/>
            <person name="Guy L."/>
            <person name="Ettema T.J."/>
        </authorList>
    </citation>
    <scope>NUCLEOTIDE SEQUENCE</scope>
</reference>
<keyword evidence="6" id="KW-0139">CF(1)</keyword>
<dbReference type="AlphaFoldDB" id="A0A0F9AQN1"/>
<comment type="subcellular location">
    <subcellularLocation>
        <location evidence="1">Membrane</location>
        <topology evidence="1">Peripheral membrane protein</topology>
    </subcellularLocation>
</comment>
<protein>
    <recommendedName>
        <fullName evidence="8">ATP synthase F1 complex delta/epsilon subunit N-terminal domain-containing protein</fullName>
    </recommendedName>
</protein>
<gene>
    <name evidence="9" type="ORF">LCGC14_2621030</name>
</gene>
<keyword evidence="4" id="KW-0406">Ion transport</keyword>
<proteinExistence type="inferred from homology"/>
<sequence>MPPLQCIVVTPERTVCEELAAFVALSLYDGEIGIGPGRTPMIGRLGNGELRISAAGKTHRFYIEGGFVEVLDNVVSVLTSRAIPAEQLDEAVAKEQLAAARARPANTPELMTLRDRAVNQSRAQLRVARRVS</sequence>
<dbReference type="InterPro" id="IPR036771">
    <property type="entry name" value="ATPsynth_dsu/esu_N"/>
</dbReference>
<dbReference type="InterPro" id="IPR001469">
    <property type="entry name" value="ATP_synth_F1_dsu/esu"/>
</dbReference>
<keyword evidence="5" id="KW-0472">Membrane</keyword>
<dbReference type="SUPFAM" id="SSF51344">
    <property type="entry name" value="Epsilon subunit of F1F0-ATP synthase N-terminal domain"/>
    <property type="match status" value="1"/>
</dbReference>
<dbReference type="EMBL" id="LAZR01044728">
    <property type="protein sequence ID" value="KKL03942.1"/>
    <property type="molecule type" value="Genomic_DNA"/>
</dbReference>
<keyword evidence="3" id="KW-0813">Transport</keyword>
<evidence type="ECO:0000256" key="5">
    <source>
        <dbReference type="ARBA" id="ARBA00023136"/>
    </source>
</evidence>
<evidence type="ECO:0000256" key="6">
    <source>
        <dbReference type="ARBA" id="ARBA00023196"/>
    </source>
</evidence>
<evidence type="ECO:0000256" key="7">
    <source>
        <dbReference type="ARBA" id="ARBA00023310"/>
    </source>
</evidence>
<evidence type="ECO:0000256" key="1">
    <source>
        <dbReference type="ARBA" id="ARBA00004170"/>
    </source>
</evidence>
<evidence type="ECO:0000259" key="8">
    <source>
        <dbReference type="Pfam" id="PF02823"/>
    </source>
</evidence>
<feature type="domain" description="ATP synthase F1 complex delta/epsilon subunit N-terminal" evidence="8">
    <location>
        <begin position="4"/>
        <end position="82"/>
    </location>
</feature>
<comment type="caution">
    <text evidence="9">The sequence shown here is derived from an EMBL/GenBank/DDBJ whole genome shotgun (WGS) entry which is preliminary data.</text>
</comment>
<evidence type="ECO:0000256" key="2">
    <source>
        <dbReference type="ARBA" id="ARBA00005712"/>
    </source>
</evidence>
<dbReference type="CDD" id="cd12152">
    <property type="entry name" value="F1-ATPase_delta"/>
    <property type="match status" value="1"/>
</dbReference>
<dbReference type="Gene3D" id="2.60.15.10">
    <property type="entry name" value="F0F1 ATP synthase delta/epsilon subunit, N-terminal"/>
    <property type="match status" value="1"/>
</dbReference>
<dbReference type="NCBIfam" id="TIGR01216">
    <property type="entry name" value="ATP_synt_epsi"/>
    <property type="match status" value="1"/>
</dbReference>
<accession>A0A0F9AQN1</accession>
<evidence type="ECO:0000313" key="9">
    <source>
        <dbReference type="EMBL" id="KKL03942.1"/>
    </source>
</evidence>
<dbReference type="Pfam" id="PF02823">
    <property type="entry name" value="ATP-synt_DE_N"/>
    <property type="match status" value="1"/>
</dbReference>
<evidence type="ECO:0000256" key="3">
    <source>
        <dbReference type="ARBA" id="ARBA00022448"/>
    </source>
</evidence>
<dbReference type="PANTHER" id="PTHR13822">
    <property type="entry name" value="ATP SYNTHASE DELTA/EPSILON CHAIN"/>
    <property type="match status" value="1"/>
</dbReference>